<protein>
    <submittedName>
        <fullName evidence="1">Uncharacterized protein</fullName>
    </submittedName>
</protein>
<evidence type="ECO:0000313" key="1">
    <source>
        <dbReference type="EMBL" id="AUM58235.1"/>
    </source>
</evidence>
<name>A0A2I6PES5_9CAUD</name>
<evidence type="ECO:0000313" key="2">
    <source>
        <dbReference type="Proteomes" id="UP000240324"/>
    </source>
</evidence>
<organism evidence="1 2">
    <name type="scientific">Staphylococcus phage phiSa2wa_st93</name>
    <dbReference type="NCBI Taxonomy" id="2060956"/>
    <lineage>
        <taxon>Viruses</taxon>
        <taxon>Duplodnaviria</taxon>
        <taxon>Heunggongvirae</taxon>
        <taxon>Uroviricota</taxon>
        <taxon>Caudoviricetes</taxon>
        <taxon>Triavirus</taxon>
        <taxon>Triavirus P240</taxon>
    </lineage>
</organism>
<accession>A0A2I6PES5</accession>
<sequence>MFCISTLTLKVKRITKVLIHLKIHSAYSYLLFVDSYHWQVLPCQLGNCIDYLLHLLIDSIRLLVYLQEVRESSLIFLRSFVVPPFKLFMSICYIT</sequence>
<reference evidence="1" key="1">
    <citation type="journal article" date="2020" name="PLoS ONE">
        <title>Diversity of bacteriophages encoding Panton-Valentine leukocidin in temporally and geographically related Staphylococcus aureus.</title>
        <authorList>
            <person name="Coombs G.W."/>
            <person name="Baines S.L."/>
            <person name="Howden B.P."/>
            <person name="Swenson K.M."/>
            <person name="O'Brien F.G."/>
        </authorList>
    </citation>
    <scope>NUCLEOTIDE SEQUENCE</scope>
</reference>
<dbReference type="Proteomes" id="UP000240324">
    <property type="component" value="Genome"/>
</dbReference>
<proteinExistence type="predicted"/>
<dbReference type="EMBL" id="MG029517">
    <property type="protein sequence ID" value="AUM58235.1"/>
    <property type="molecule type" value="Genomic_DNA"/>
</dbReference>